<comment type="caution">
    <text evidence="7">The sequence shown here is derived from an EMBL/GenBank/DDBJ whole genome shotgun (WGS) entry which is preliminary data.</text>
</comment>
<dbReference type="AlphaFoldDB" id="A0A1E5RN14"/>
<dbReference type="PANTHER" id="PTHR42790">
    <property type="entry name" value="AMINOTRANSFERASE"/>
    <property type="match status" value="1"/>
</dbReference>
<evidence type="ECO:0000256" key="3">
    <source>
        <dbReference type="ARBA" id="ARBA00022576"/>
    </source>
</evidence>
<evidence type="ECO:0000256" key="4">
    <source>
        <dbReference type="ARBA" id="ARBA00022679"/>
    </source>
</evidence>
<dbReference type="CDD" id="cd00609">
    <property type="entry name" value="AAT_like"/>
    <property type="match status" value="1"/>
</dbReference>
<dbReference type="InterPro" id="IPR015424">
    <property type="entry name" value="PyrdxlP-dep_Trfase"/>
</dbReference>
<keyword evidence="5" id="KW-0663">Pyridoxal phosphate</keyword>
<keyword evidence="8" id="KW-1185">Reference proteome</keyword>
<dbReference type="Pfam" id="PF00155">
    <property type="entry name" value="Aminotran_1_2"/>
    <property type="match status" value="1"/>
</dbReference>
<dbReference type="Proteomes" id="UP000095728">
    <property type="component" value="Unassembled WGS sequence"/>
</dbReference>
<protein>
    <submittedName>
        <fullName evidence="7">Aromatic amino acid aminotransferase 2</fullName>
    </submittedName>
</protein>
<dbReference type="FunCoup" id="A0A1E5RN14">
    <property type="interactions" value="172"/>
</dbReference>
<dbReference type="SUPFAM" id="SSF53383">
    <property type="entry name" value="PLP-dependent transferases"/>
    <property type="match status" value="1"/>
</dbReference>
<evidence type="ECO:0000256" key="2">
    <source>
        <dbReference type="ARBA" id="ARBA00007441"/>
    </source>
</evidence>
<dbReference type="Gene3D" id="3.40.640.10">
    <property type="entry name" value="Type I PLP-dependent aspartate aminotransferase-like (Major domain)"/>
    <property type="match status" value="1"/>
</dbReference>
<evidence type="ECO:0000259" key="6">
    <source>
        <dbReference type="Pfam" id="PF00155"/>
    </source>
</evidence>
<dbReference type="InterPro" id="IPR015421">
    <property type="entry name" value="PyrdxlP-dep_Trfase_major"/>
</dbReference>
<dbReference type="GO" id="GO:0019878">
    <property type="term" value="P:lysine biosynthetic process via aminoadipic acid"/>
    <property type="evidence" value="ECO:0007669"/>
    <property type="project" value="TreeGrafter"/>
</dbReference>
<evidence type="ECO:0000313" key="8">
    <source>
        <dbReference type="Proteomes" id="UP000095728"/>
    </source>
</evidence>
<gene>
    <name evidence="7" type="ORF">AWRI3579_g652</name>
</gene>
<dbReference type="InterPro" id="IPR004839">
    <property type="entry name" value="Aminotransferase_I/II_large"/>
</dbReference>
<name>A0A1E5RN14_9ASCO</name>
<dbReference type="EMBL" id="LPNM01000005">
    <property type="protein sequence ID" value="OEJ88277.1"/>
    <property type="molecule type" value="Genomic_DNA"/>
</dbReference>
<evidence type="ECO:0000313" key="7">
    <source>
        <dbReference type="EMBL" id="OEJ88277.1"/>
    </source>
</evidence>
<dbReference type="GO" id="GO:0047536">
    <property type="term" value="F:2-aminoadipate transaminase activity"/>
    <property type="evidence" value="ECO:0007669"/>
    <property type="project" value="TreeGrafter"/>
</dbReference>
<dbReference type="GO" id="GO:0030170">
    <property type="term" value="F:pyridoxal phosphate binding"/>
    <property type="evidence" value="ECO:0007669"/>
    <property type="project" value="InterPro"/>
</dbReference>
<evidence type="ECO:0000256" key="1">
    <source>
        <dbReference type="ARBA" id="ARBA00001933"/>
    </source>
</evidence>
<dbReference type="PANTHER" id="PTHR42790:SF2">
    <property type="entry name" value="AROMATIC AMINO ACID AMINOTRANSFERASE 2"/>
    <property type="match status" value="1"/>
</dbReference>
<comment type="cofactor">
    <cofactor evidence="1">
        <name>pyridoxal 5'-phosphate</name>
        <dbReference type="ChEBI" id="CHEBI:597326"/>
    </cofactor>
</comment>
<accession>A0A1E5RN14</accession>
<dbReference type="GO" id="GO:0008793">
    <property type="term" value="F:aromatic-amino-acid transaminase activity"/>
    <property type="evidence" value="ECO:0007669"/>
    <property type="project" value="TreeGrafter"/>
</dbReference>
<sequence length="567" mass="65168">MVKQKENLYLQTKNNTGDNYNKMTQLTYKDFETLYQPLISSNDAKRKLNLFYLVNGLPQNLKCHENPVYLAGGMPFESMFPVQEIDLQIRDNPGSLTDDQVLSKNYSITKIKMYENEEKIKETESTKMIPVNSMIKGPSKVGLSYALQYSEVAGFPELLELTRQIITRINKPKYDMWDTLLTCGTSDSLAKICDMLIDDNSTMLMEEFTFTPVLHNLQYSGGKHIPLKLNVTSDQSKQGIDPEYMSDLLDNFDKKYPGLQKPKVLYTIATGHNPTGLTQTMENRQKIYDICSKHNIIIIEDDPYGYLQLPKYDESNPLNNPYSKGEISVDQYCKEILIPSYLTIDNDGRVLRCETFSKVGAPGLRLGFITGNKFLIDKLTKLTHLTVRNPSGVSQAVLTNMLIDMGQKYQALPGNENAPFIDGWIEWCMKISGQYTTRRNYMFQSLYEQPAFKEKKFELIEPTCGMFFNTKIVLKPEWSKKETKRIMDYLYCCLLEEGCLAVLGYKMTIDEDFSLERANFLRFTFAKANTEQLFKEGAERFSNAVERLFNEYGVDEKFDLAPQGFVE</sequence>
<feature type="domain" description="Aminotransferase class I/classII large" evidence="6">
    <location>
        <begin position="148"/>
        <end position="533"/>
    </location>
</feature>
<dbReference type="GO" id="GO:0009074">
    <property type="term" value="P:aromatic amino acid family catabolic process"/>
    <property type="evidence" value="ECO:0007669"/>
    <property type="project" value="TreeGrafter"/>
</dbReference>
<dbReference type="STRING" id="56408.A0A1E5RN14"/>
<dbReference type="OrthoDB" id="691673at2759"/>
<evidence type="ECO:0000256" key="5">
    <source>
        <dbReference type="ARBA" id="ARBA00022898"/>
    </source>
</evidence>
<organism evidence="7 8">
    <name type="scientific">Hanseniaspora osmophila</name>
    <dbReference type="NCBI Taxonomy" id="56408"/>
    <lineage>
        <taxon>Eukaryota</taxon>
        <taxon>Fungi</taxon>
        <taxon>Dikarya</taxon>
        <taxon>Ascomycota</taxon>
        <taxon>Saccharomycotina</taxon>
        <taxon>Saccharomycetes</taxon>
        <taxon>Saccharomycodales</taxon>
        <taxon>Saccharomycodaceae</taxon>
        <taxon>Hanseniaspora</taxon>
    </lineage>
</organism>
<reference evidence="8" key="1">
    <citation type="journal article" date="2016" name="Genome Announc.">
        <title>Genome sequences of three species of Hanseniaspora isolated from spontaneous wine fermentations.</title>
        <authorList>
            <person name="Sternes P.R."/>
            <person name="Lee D."/>
            <person name="Kutyna D.R."/>
            <person name="Borneman A.R."/>
        </authorList>
    </citation>
    <scope>NUCLEOTIDE SEQUENCE [LARGE SCALE GENOMIC DNA]</scope>
    <source>
        <strain evidence="8">AWRI3579</strain>
    </source>
</reference>
<dbReference type="InParanoid" id="A0A1E5RN14"/>
<keyword evidence="3 7" id="KW-0032">Aminotransferase</keyword>
<dbReference type="GO" id="GO:0006571">
    <property type="term" value="P:tyrosine biosynthetic process"/>
    <property type="evidence" value="ECO:0007669"/>
    <property type="project" value="TreeGrafter"/>
</dbReference>
<keyword evidence="4 7" id="KW-0808">Transferase</keyword>
<comment type="similarity">
    <text evidence="2">Belongs to the class-I pyridoxal-phosphate-dependent aminotransferase family.</text>
</comment>
<dbReference type="InterPro" id="IPR050859">
    <property type="entry name" value="Class-I_PLP-dep_aminotransf"/>
</dbReference>
<proteinExistence type="inferred from homology"/>